<reference evidence="3 4" key="1">
    <citation type="submission" date="2014-02" db="EMBL/GenBank/DDBJ databases">
        <title>Expanding our view of genomic diversity in Candidatus Accumulibacter clades.</title>
        <authorList>
            <person name="Skennerton C.T."/>
            <person name="Barr J.J."/>
            <person name="Slater F.R."/>
            <person name="Bond P.L."/>
            <person name="Tyson G.W."/>
        </authorList>
    </citation>
    <scope>NUCLEOTIDE SEQUENCE [LARGE SCALE GENOMIC DNA]</scope>
    <source>
        <strain evidence="4">BA-92</strain>
    </source>
</reference>
<dbReference type="AlphaFoldDB" id="A0A011NFG8"/>
<proteinExistence type="inferred from homology"/>
<evidence type="ECO:0000256" key="2">
    <source>
        <dbReference type="RuleBase" id="RU362080"/>
    </source>
</evidence>
<gene>
    <name evidence="3" type="ORF">AW10_01145</name>
</gene>
<dbReference type="InterPro" id="IPR006442">
    <property type="entry name" value="Antitoxin_Phd/YefM"/>
</dbReference>
<dbReference type="Gene3D" id="3.40.1620.10">
    <property type="entry name" value="YefM-like domain"/>
    <property type="match status" value="1"/>
</dbReference>
<dbReference type="InterPro" id="IPR036165">
    <property type="entry name" value="YefM-like_sf"/>
</dbReference>
<dbReference type="Pfam" id="PF02604">
    <property type="entry name" value="PhdYeFM_antitox"/>
    <property type="match status" value="1"/>
</dbReference>
<dbReference type="STRING" id="1454003.AW10_01145"/>
<evidence type="ECO:0000256" key="1">
    <source>
        <dbReference type="ARBA" id="ARBA00009981"/>
    </source>
</evidence>
<accession>A0A011NFG8</accession>
<comment type="caution">
    <text evidence="3">The sequence shown here is derived from an EMBL/GenBank/DDBJ whole genome shotgun (WGS) entry which is preliminary data.</text>
</comment>
<comment type="function">
    <text evidence="2">Antitoxin component of a type II toxin-antitoxin (TA) system.</text>
</comment>
<dbReference type="SUPFAM" id="SSF143120">
    <property type="entry name" value="YefM-like"/>
    <property type="match status" value="1"/>
</dbReference>
<dbReference type="Proteomes" id="UP000021816">
    <property type="component" value="Unassembled WGS sequence"/>
</dbReference>
<protein>
    <recommendedName>
        <fullName evidence="2">Antitoxin</fullName>
    </recommendedName>
</protein>
<comment type="similarity">
    <text evidence="1 2">Belongs to the phD/YefM antitoxin family.</text>
</comment>
<evidence type="ECO:0000313" key="4">
    <source>
        <dbReference type="Proteomes" id="UP000021816"/>
    </source>
</evidence>
<dbReference type="PATRIC" id="fig|1454003.3.peg.1180"/>
<sequence length="81" mass="8522">MQVNMREAKNQLSRLVQAALAGEEVVIANNGVPMVRLVKVGAPERRRAPGAWAALPRADADWDAPATNAAIADVLTGGDMS</sequence>
<name>A0A011NFG8_9PROT</name>
<organism evidence="3 4">
    <name type="scientific">Candidatus Accumulibacter appositus</name>
    <dbReference type="NCBI Taxonomy" id="1454003"/>
    <lineage>
        <taxon>Bacteria</taxon>
        <taxon>Pseudomonadati</taxon>
        <taxon>Pseudomonadota</taxon>
        <taxon>Betaproteobacteria</taxon>
        <taxon>Candidatus Accumulibacter</taxon>
    </lineage>
</organism>
<evidence type="ECO:0000313" key="3">
    <source>
        <dbReference type="EMBL" id="EXI81413.1"/>
    </source>
</evidence>
<dbReference type="EMBL" id="JEMX01000022">
    <property type="protein sequence ID" value="EXI81413.1"/>
    <property type="molecule type" value="Genomic_DNA"/>
</dbReference>
<dbReference type="NCBIfam" id="TIGR01552">
    <property type="entry name" value="phd_fam"/>
    <property type="match status" value="1"/>
</dbReference>